<dbReference type="AlphaFoldDB" id="E8UYT1"/>
<dbReference type="RefSeq" id="WP_013570027.1">
    <property type="nucleotide sequence ID" value="NC_014963.1"/>
</dbReference>
<evidence type="ECO:0000256" key="1">
    <source>
        <dbReference type="SAM" id="MobiDB-lite"/>
    </source>
</evidence>
<sequence>MKKLYPTLALCTTLLIPQLSVSQSAPFFRGTIAKGWGRAERTNGSQGKAATFPLMAALTYPQDSQTTQPAPEPPKGTVVFQRHDEAAPDAPAPPPVAPELKPHGVSSSVPAEESQTAAEKIPDADRQAIAITAYNLDMHLNLTTGATTTRARLTVRNDATSALTHIPLQISSSLKWQSARAGNKAADFEQHPLFTAADHTGTATEIVLNTPLAAGASIDLDLFYEGALTPSTERLEQIGAPAPQAAASDWDGFGLPSETAVQGVRGMGNVLWYPVAQPPVFLGEGNNLFAAVGQSRLRQQEATFRLRLTLEFSGSIPDAAFFCGQRQPLVSLTPQETTADPAPTALATATWDFARLGFRTPSLFVAVPSPTESPDHLLQVVTNHVDTVSSYTAAAKLAQPLLSAWLGASPLEELTLLDLGTPNASPFEEGSTLALPLHITDAARLAPSMVHALTHAWSNSPEPWLSEGLATFMGQLYLERLGGPTGRETALAAGEPELRALALYESSTVATDAAVSTSAMPEHPALTACPDPICYRTKGAAIFQMLRTLAGEDALKQTLQAFRIAKNQDSASFEALLEKTSGKDLGWFFDDWVNHDRGLPDLTIVNIAPRSIAPSTSTANGHGTLESTPTGQQVRTEGGWITAIAVSNDGGATTDVPVTLRTGTFTTTERLRIPAHGRATVRMLTPAQPDEVTVNDGTTPELRSSTHTRSITERQP</sequence>
<dbReference type="OrthoDB" id="106682at2"/>
<reference evidence="2 3" key="1">
    <citation type="journal article" date="2012" name="Stand. Genomic Sci.">
        <title>Complete genome sequence of Terriglobus saanensis type strain SP1PR4(T), an Acidobacteria from tundra soil.</title>
        <authorList>
            <person name="Rawat S.R."/>
            <person name="Mannisto M.K."/>
            <person name="Starovoytov V."/>
            <person name="Goodwin L."/>
            <person name="Nolan M."/>
            <person name="Hauser L."/>
            <person name="Land M."/>
            <person name="Davenport K.W."/>
            <person name="Woyke T."/>
            <person name="Haggblom M.M."/>
        </authorList>
    </citation>
    <scope>NUCLEOTIDE SEQUENCE</scope>
    <source>
        <strain evidence="3">ATCC BAA-1853 / DSM 23119 / SP1PR4</strain>
    </source>
</reference>
<organism evidence="2 3">
    <name type="scientific">Terriglobus saanensis (strain ATCC BAA-1853 / DSM 23119 / SP1PR4)</name>
    <dbReference type="NCBI Taxonomy" id="401053"/>
    <lineage>
        <taxon>Bacteria</taxon>
        <taxon>Pseudomonadati</taxon>
        <taxon>Acidobacteriota</taxon>
        <taxon>Terriglobia</taxon>
        <taxon>Terriglobales</taxon>
        <taxon>Acidobacteriaceae</taxon>
        <taxon>Terriglobus</taxon>
    </lineage>
</organism>
<evidence type="ECO:0000313" key="2">
    <source>
        <dbReference type="EMBL" id="ADV84297.1"/>
    </source>
</evidence>
<feature type="region of interest" description="Disordered" evidence="1">
    <location>
        <begin position="615"/>
        <end position="634"/>
    </location>
</feature>
<dbReference type="KEGG" id="tsa:AciPR4_3544"/>
<keyword evidence="3" id="KW-1185">Reference proteome</keyword>
<evidence type="ECO:0000313" key="3">
    <source>
        <dbReference type="Proteomes" id="UP000006844"/>
    </source>
</evidence>
<protein>
    <recommendedName>
        <fullName evidence="4">Peptidase M1 membrane alanine aminopeptidase domain-containing protein</fullName>
    </recommendedName>
</protein>
<evidence type="ECO:0008006" key="4">
    <source>
        <dbReference type="Google" id="ProtNLM"/>
    </source>
</evidence>
<dbReference type="Proteomes" id="UP000006844">
    <property type="component" value="Chromosome"/>
</dbReference>
<feature type="compositionally biased region" description="Polar residues" evidence="1">
    <location>
        <begin position="695"/>
        <end position="709"/>
    </location>
</feature>
<dbReference type="HOGENOM" id="CLU_023626_0_0_0"/>
<dbReference type="eggNOG" id="COG0308">
    <property type="taxonomic scope" value="Bacteria"/>
</dbReference>
<dbReference type="InterPro" id="IPR027268">
    <property type="entry name" value="Peptidase_M4/M1_CTD_sf"/>
</dbReference>
<name>E8UYT1_TERSS</name>
<feature type="region of interest" description="Disordered" evidence="1">
    <location>
        <begin position="687"/>
        <end position="716"/>
    </location>
</feature>
<feature type="region of interest" description="Disordered" evidence="1">
    <location>
        <begin position="85"/>
        <end position="121"/>
    </location>
</feature>
<dbReference type="SUPFAM" id="SSF55486">
    <property type="entry name" value="Metalloproteases ('zincins'), catalytic domain"/>
    <property type="match status" value="1"/>
</dbReference>
<dbReference type="STRING" id="401053.AciPR4_3544"/>
<proteinExistence type="predicted"/>
<dbReference type="EMBL" id="CP002467">
    <property type="protein sequence ID" value="ADV84297.1"/>
    <property type="molecule type" value="Genomic_DNA"/>
</dbReference>
<accession>E8UYT1</accession>
<dbReference type="Gene3D" id="1.10.390.10">
    <property type="entry name" value="Neutral Protease Domain 2"/>
    <property type="match status" value="1"/>
</dbReference>
<feature type="compositionally biased region" description="Polar residues" evidence="1">
    <location>
        <begin position="105"/>
        <end position="117"/>
    </location>
</feature>
<gene>
    <name evidence="2" type="ordered locus">AciPR4_3544</name>
</gene>